<dbReference type="EMBL" id="MN740194">
    <property type="protein sequence ID" value="QHT92813.1"/>
    <property type="molecule type" value="Genomic_DNA"/>
</dbReference>
<evidence type="ECO:0000313" key="1">
    <source>
        <dbReference type="EMBL" id="QHT92813.1"/>
    </source>
</evidence>
<organism evidence="1">
    <name type="scientific">viral metagenome</name>
    <dbReference type="NCBI Taxonomy" id="1070528"/>
    <lineage>
        <taxon>unclassified sequences</taxon>
        <taxon>metagenomes</taxon>
        <taxon>organismal metagenomes</taxon>
    </lineage>
</organism>
<accession>A0A6C0IMR6</accession>
<dbReference type="AlphaFoldDB" id="A0A6C0IMR6"/>
<protein>
    <submittedName>
        <fullName evidence="1">Uncharacterized protein</fullName>
    </submittedName>
</protein>
<name>A0A6C0IMR6_9ZZZZ</name>
<reference evidence="1" key="1">
    <citation type="journal article" date="2020" name="Nature">
        <title>Giant virus diversity and host interactions through global metagenomics.</title>
        <authorList>
            <person name="Schulz F."/>
            <person name="Roux S."/>
            <person name="Paez-Espino D."/>
            <person name="Jungbluth S."/>
            <person name="Walsh D.A."/>
            <person name="Denef V.J."/>
            <person name="McMahon K.D."/>
            <person name="Konstantinidis K.T."/>
            <person name="Eloe-Fadrosh E.A."/>
            <person name="Kyrpides N.C."/>
            <person name="Woyke T."/>
        </authorList>
    </citation>
    <scope>NUCLEOTIDE SEQUENCE</scope>
    <source>
        <strain evidence="1">GVMAG-M-3300023184-89</strain>
    </source>
</reference>
<sequence>MSKKVINKKLKQKKRTVKKKYKRINKIYFSGGQLIMSNTDLNNTHICSSKLVEKYKESPGYEVYTAISDVMELNEVSSGFFLATFTKTNDKWFKFVIFNNNNKKHIYIINGAPINKHAVCMLQGLLDVTRNTGEYKDLRDAFNSVIELKSVQGIDTSTLEEHPVVIHLNAIIARDIPCMPVISAGSGTVNEDGSVCINTKSGHYKPSIESMDIAKELFTQITGKPIVVIMKENKEAIKEKYGARYEQFSGICL</sequence>
<proteinExistence type="predicted"/>